<proteinExistence type="predicted"/>
<dbReference type="AlphaFoldDB" id="A0A1R1S2B9"/>
<dbReference type="Proteomes" id="UP000187367">
    <property type="component" value="Unassembled WGS sequence"/>
</dbReference>
<comment type="caution">
    <text evidence="1">The sequence shown here is derived from an EMBL/GenBank/DDBJ whole genome shotgun (WGS) entry which is preliminary data.</text>
</comment>
<evidence type="ECO:0000313" key="1">
    <source>
        <dbReference type="EMBL" id="OMI06978.1"/>
    </source>
</evidence>
<protein>
    <submittedName>
        <fullName evidence="1">Uncharacterized protein</fullName>
    </submittedName>
</protein>
<gene>
    <name evidence="1" type="ORF">BW143_07175</name>
</gene>
<evidence type="ECO:0000313" key="2">
    <source>
        <dbReference type="Proteomes" id="UP000187367"/>
    </source>
</evidence>
<sequence length="90" mass="10633">MQWLTGTYPHTIQTVEKILSTTVSFVKMLSIMIVDRKNEAKDIHIGYFRSGSRHFPLPKKSFKLKLRKNENRLSESIHLCYPIMVRKRNV</sequence>
<keyword evidence="2" id="KW-1185">Reference proteome</keyword>
<name>A0A1R1S2B9_9BACI</name>
<reference evidence="1 2" key="1">
    <citation type="submission" date="2017-01" db="EMBL/GenBank/DDBJ databases">
        <title>Bacillus phylogenomics.</title>
        <authorList>
            <person name="Dunlap C."/>
        </authorList>
    </citation>
    <scope>NUCLEOTIDE SEQUENCE [LARGE SCALE GENOMIC DNA]</scope>
    <source>
        <strain evidence="1 2">NRRL B-41282</strain>
    </source>
</reference>
<accession>A0A1R1QQR1</accession>
<organism evidence="1 2">
    <name type="scientific">Bacillus swezeyi</name>
    <dbReference type="NCBI Taxonomy" id="1925020"/>
    <lineage>
        <taxon>Bacteria</taxon>
        <taxon>Bacillati</taxon>
        <taxon>Bacillota</taxon>
        <taxon>Bacilli</taxon>
        <taxon>Bacillales</taxon>
        <taxon>Bacillaceae</taxon>
        <taxon>Bacillus</taxon>
    </lineage>
</organism>
<accession>A0A1R1S2B9</accession>
<dbReference type="EMBL" id="MTJL01000011">
    <property type="protein sequence ID" value="OMI06978.1"/>
    <property type="molecule type" value="Genomic_DNA"/>
</dbReference>